<protein>
    <submittedName>
        <fullName evidence="1">Uncharacterized protein</fullName>
    </submittedName>
</protein>
<accession>B8HIT9</accession>
<proteinExistence type="predicted"/>
<organism evidence="1 2">
    <name type="scientific">Pseudarthrobacter chlorophenolicus (strain ATCC 700700 / DSM 12829 / CIP 107037 / JCM 12360 / KCTC 9906 / NCIMB 13794 / A6)</name>
    <name type="common">Arthrobacter chlorophenolicus</name>
    <dbReference type="NCBI Taxonomy" id="452863"/>
    <lineage>
        <taxon>Bacteria</taxon>
        <taxon>Bacillati</taxon>
        <taxon>Actinomycetota</taxon>
        <taxon>Actinomycetes</taxon>
        <taxon>Micrococcales</taxon>
        <taxon>Micrococcaceae</taxon>
        <taxon>Pseudarthrobacter</taxon>
    </lineage>
</organism>
<evidence type="ECO:0000313" key="2">
    <source>
        <dbReference type="Proteomes" id="UP000002505"/>
    </source>
</evidence>
<keyword evidence="2" id="KW-1185">Reference proteome</keyword>
<name>B8HIT9_PSECP</name>
<dbReference type="KEGG" id="ach:Achl_4385"/>
<geneLocation type="plasmid" evidence="1 2">
    <name>pACHL01</name>
</geneLocation>
<dbReference type="Proteomes" id="UP000002505">
    <property type="component" value="Plasmid pACHL01"/>
</dbReference>
<evidence type="ECO:0000313" key="1">
    <source>
        <dbReference type="EMBL" id="ACL42336.1"/>
    </source>
</evidence>
<dbReference type="AlphaFoldDB" id="B8HIT9"/>
<dbReference type="EMBL" id="CP001342">
    <property type="protein sequence ID" value="ACL42336.1"/>
    <property type="molecule type" value="Genomic_DNA"/>
</dbReference>
<dbReference type="HOGENOM" id="CLU_2285593_0_0_11"/>
<gene>
    <name evidence="1" type="ordered locus">Achl_4385</name>
</gene>
<keyword evidence="1" id="KW-0614">Plasmid</keyword>
<reference evidence="1" key="1">
    <citation type="submission" date="2009-01" db="EMBL/GenBank/DDBJ databases">
        <title>Complete sequence of plasmid1 of Arthrobacter chlorophenolicus A6.</title>
        <authorList>
            <consortium name="US DOE Joint Genome Institute"/>
            <person name="Lucas S."/>
            <person name="Copeland A."/>
            <person name="Lapidus A."/>
            <person name="Glavina del Rio T."/>
            <person name="Tice H."/>
            <person name="Bruce D."/>
            <person name="Goodwin L."/>
            <person name="Pitluck S."/>
            <person name="Goltsman E."/>
            <person name="Clum A."/>
            <person name="Larimer F."/>
            <person name="Land M."/>
            <person name="Hauser L."/>
            <person name="Kyrpides N."/>
            <person name="Mikhailova N."/>
            <person name="Jansson J."/>
            <person name="Richardson P."/>
        </authorList>
    </citation>
    <scope>NUCLEOTIDE SEQUENCE [LARGE SCALE GENOMIC DNA]</scope>
    <source>
        <strain evidence="1">A6</strain>
        <plasmid evidence="1">pACHL01</plasmid>
    </source>
</reference>
<sequence>MPILAISVTTIECDGHHGAPCPNDAVVEYEHSQSVAIRLAQNSGWTVWIETMCPECSNAGADPAVPAAPTKLPLEATVPSGDASTWCLEMKAQIKRVPVAA</sequence>